<dbReference type="Proteomes" id="UP000000323">
    <property type="component" value="Chromosome 2"/>
</dbReference>
<keyword evidence="2 5" id="KW-0812">Transmembrane</keyword>
<dbReference type="PANTHER" id="PTHR43759:SF1">
    <property type="entry name" value="GLUCOSE IMPORT SYSTEM PERMEASE PROTEIN GLCT"/>
    <property type="match status" value="1"/>
</dbReference>
<evidence type="ECO:0000256" key="5">
    <source>
        <dbReference type="RuleBase" id="RU363032"/>
    </source>
</evidence>
<dbReference type="OrthoDB" id="9801818at2"/>
<proteinExistence type="inferred from homology"/>
<dbReference type="InterPro" id="IPR000515">
    <property type="entry name" value="MetI-like"/>
</dbReference>
<dbReference type="HOGENOM" id="CLU_016047_0_3_0"/>
<name>D1CI08_THET1</name>
<accession>D1CI08</accession>
<dbReference type="InterPro" id="IPR052730">
    <property type="entry name" value="Sugar_ABC_transporter"/>
</dbReference>
<dbReference type="InterPro" id="IPR035906">
    <property type="entry name" value="MetI-like_sf"/>
</dbReference>
<gene>
    <name evidence="7" type="ordered locus">Tter_2489</name>
</gene>
<keyword evidence="3 5" id="KW-1133">Transmembrane helix</keyword>
<evidence type="ECO:0000256" key="4">
    <source>
        <dbReference type="ARBA" id="ARBA00023136"/>
    </source>
</evidence>
<feature type="transmembrane region" description="Helical" evidence="5">
    <location>
        <begin position="129"/>
        <end position="147"/>
    </location>
</feature>
<evidence type="ECO:0000313" key="7">
    <source>
        <dbReference type="EMBL" id="ACZ43379.1"/>
    </source>
</evidence>
<feature type="transmembrane region" description="Helical" evidence="5">
    <location>
        <begin position="221"/>
        <end position="241"/>
    </location>
</feature>
<protein>
    <submittedName>
        <fullName evidence="7">Binding-protein-dependent transport systems inner membrane component</fullName>
    </submittedName>
</protein>
<feature type="transmembrane region" description="Helical" evidence="5">
    <location>
        <begin position="97"/>
        <end position="117"/>
    </location>
</feature>
<comment type="similarity">
    <text evidence="5">Belongs to the binding-protein-dependent transport system permease family.</text>
</comment>
<sequence>MARRVATTNLQEGVAVAAAPPTPTTAARARWRPYLLVAPSIVLTIWVLYPFAQSVWYSLHHYVLSQPWSRPFVGLRNYQKIFTDPDFLHTVAVTLEYTLLAVAIELLLGMLLAFLLNRDSLLTKILRPLLILPLMVAPAIGSLIWKLETNPQFGFVNFFMSFIGQRYFPWGSSPRTALLTVVLVDVWIFTPFIALLLLAGLRSLPQQPFEAARLDGAGAWFTFRTLTLPMLMPYILIAVMFRILDSLQQFDIIYAMTQGGPGDTLMTFQLRAYLEAFTFLRLSESAALILVLWVITYAISYVMVRYWNRARAHLRGA</sequence>
<dbReference type="SUPFAM" id="SSF161098">
    <property type="entry name" value="MetI-like"/>
    <property type="match status" value="1"/>
</dbReference>
<feature type="transmembrane region" description="Helical" evidence="5">
    <location>
        <begin position="177"/>
        <end position="201"/>
    </location>
</feature>
<dbReference type="GO" id="GO:0005886">
    <property type="term" value="C:plasma membrane"/>
    <property type="evidence" value="ECO:0007669"/>
    <property type="project" value="UniProtKB-SubCell"/>
</dbReference>
<feature type="transmembrane region" description="Helical" evidence="5">
    <location>
        <begin position="34"/>
        <end position="52"/>
    </location>
</feature>
<dbReference type="AlphaFoldDB" id="D1CI08"/>
<dbReference type="KEGG" id="ttr:Tter_2489"/>
<evidence type="ECO:0000256" key="1">
    <source>
        <dbReference type="ARBA" id="ARBA00004141"/>
    </source>
</evidence>
<keyword evidence="4 5" id="KW-0472">Membrane</keyword>
<dbReference type="GO" id="GO:0055085">
    <property type="term" value="P:transmembrane transport"/>
    <property type="evidence" value="ECO:0007669"/>
    <property type="project" value="InterPro"/>
</dbReference>
<keyword evidence="8" id="KW-1185">Reference proteome</keyword>
<dbReference type="STRING" id="525904.Tter_2489"/>
<feature type="domain" description="ABC transmembrane type-1" evidence="6">
    <location>
        <begin position="91"/>
        <end position="303"/>
    </location>
</feature>
<dbReference type="PANTHER" id="PTHR43759">
    <property type="entry name" value="TREHALOSE TRANSPORT SYSTEM PERMEASE PROTEIN SUGA"/>
    <property type="match status" value="1"/>
</dbReference>
<dbReference type="Pfam" id="PF00528">
    <property type="entry name" value="BPD_transp_1"/>
    <property type="match status" value="1"/>
</dbReference>
<feature type="transmembrane region" description="Helical" evidence="5">
    <location>
        <begin position="286"/>
        <end position="307"/>
    </location>
</feature>
<evidence type="ECO:0000259" key="6">
    <source>
        <dbReference type="PROSITE" id="PS50928"/>
    </source>
</evidence>
<dbReference type="eggNOG" id="COG1175">
    <property type="taxonomic scope" value="Bacteria"/>
</dbReference>
<evidence type="ECO:0000313" key="8">
    <source>
        <dbReference type="Proteomes" id="UP000000323"/>
    </source>
</evidence>
<keyword evidence="5" id="KW-0813">Transport</keyword>
<dbReference type="Gene3D" id="1.10.3720.10">
    <property type="entry name" value="MetI-like"/>
    <property type="match status" value="1"/>
</dbReference>
<organism evidence="7 8">
    <name type="scientific">Thermobaculum terrenum (strain ATCC BAA-798 / CCMEE 7001 / YNP1)</name>
    <dbReference type="NCBI Taxonomy" id="525904"/>
    <lineage>
        <taxon>Bacteria</taxon>
        <taxon>Bacillati</taxon>
        <taxon>Chloroflexota</taxon>
        <taxon>Chloroflexia</taxon>
        <taxon>Candidatus Thermobaculales</taxon>
        <taxon>Candidatus Thermobaculaceae</taxon>
        <taxon>Thermobaculum</taxon>
    </lineage>
</organism>
<dbReference type="PROSITE" id="PS50928">
    <property type="entry name" value="ABC_TM1"/>
    <property type="match status" value="1"/>
</dbReference>
<reference evidence="8" key="1">
    <citation type="journal article" date="2010" name="Stand. Genomic Sci.">
        <title>Complete genome sequence of 'Thermobaculum terrenum' type strain (YNP1).</title>
        <authorList>
            <person name="Kiss H."/>
            <person name="Cleland D."/>
            <person name="Lapidus A."/>
            <person name="Lucas S."/>
            <person name="Glavina Del Rio T."/>
            <person name="Nolan M."/>
            <person name="Tice H."/>
            <person name="Han C."/>
            <person name="Goodwin L."/>
            <person name="Pitluck S."/>
            <person name="Liolios K."/>
            <person name="Ivanova N."/>
            <person name="Mavromatis K."/>
            <person name="Ovchinnikova G."/>
            <person name="Pati A."/>
            <person name="Chen A."/>
            <person name="Palaniappan K."/>
            <person name="Land M."/>
            <person name="Hauser L."/>
            <person name="Chang Y."/>
            <person name="Jeffries C."/>
            <person name="Lu M."/>
            <person name="Brettin T."/>
            <person name="Detter J."/>
            <person name="Goker M."/>
            <person name="Tindall B."/>
            <person name="Beck B."/>
            <person name="McDermott T."/>
            <person name="Woyke T."/>
            <person name="Bristow J."/>
            <person name="Eisen J."/>
            <person name="Markowitz V."/>
            <person name="Hugenholtz P."/>
            <person name="Kyrpides N."/>
            <person name="Klenk H."/>
            <person name="Cheng J."/>
        </authorList>
    </citation>
    <scope>NUCLEOTIDE SEQUENCE [LARGE SCALE GENOMIC DNA]</scope>
    <source>
        <strain evidence="8">ATCC BAA-798 / YNP1</strain>
    </source>
</reference>
<dbReference type="EMBL" id="CP001826">
    <property type="protein sequence ID" value="ACZ43379.1"/>
    <property type="molecule type" value="Genomic_DNA"/>
</dbReference>
<evidence type="ECO:0000256" key="2">
    <source>
        <dbReference type="ARBA" id="ARBA00022692"/>
    </source>
</evidence>
<dbReference type="RefSeq" id="WP_012876410.1">
    <property type="nucleotide sequence ID" value="NC_013526.1"/>
</dbReference>
<evidence type="ECO:0000256" key="3">
    <source>
        <dbReference type="ARBA" id="ARBA00022989"/>
    </source>
</evidence>
<comment type="subcellular location">
    <subcellularLocation>
        <location evidence="5">Cell membrane</location>
        <topology evidence="5">Multi-pass membrane protein</topology>
    </subcellularLocation>
    <subcellularLocation>
        <location evidence="1">Membrane</location>
        <topology evidence="1">Multi-pass membrane protein</topology>
    </subcellularLocation>
</comment>
<dbReference type="CDD" id="cd06261">
    <property type="entry name" value="TM_PBP2"/>
    <property type="match status" value="1"/>
</dbReference>